<protein>
    <submittedName>
        <fullName evidence="4">Tyrosine-type recombinase/integrase</fullName>
    </submittedName>
</protein>
<keyword evidence="1" id="KW-0229">DNA integration</keyword>
<dbReference type="PANTHER" id="PTHR30349:SF90">
    <property type="entry name" value="TYROSINE RECOMBINASE XERD"/>
    <property type="match status" value="1"/>
</dbReference>
<evidence type="ECO:0000313" key="4">
    <source>
        <dbReference type="EMBL" id="KAB0567249.1"/>
    </source>
</evidence>
<name>A0A643EUC5_9HYPH</name>
<dbReference type="GO" id="GO:0006310">
    <property type="term" value="P:DNA recombination"/>
    <property type="evidence" value="ECO:0007669"/>
    <property type="project" value="UniProtKB-KW"/>
</dbReference>
<sequence>MPQYLQTCIEPYLDSFAESFAAENYTPATINAYRLILRKVGHEMDAEGINPSALTPDMAEQVGRKVQRKSVGTALPYKLARRFAQHLIDIGVARPIPLTEAQAARAALLENFETYLVKQRGLSPRSIPHTIGFARRFLDYRFGETILDLGSLRPADVIGFIEHVLISARRDKTVATHVRIFFQYLFGCGATATNLALSVPKTAKGVWGARLPRHLSPDGVEAVLTCVRDNPRHGARDYAMLLLMARLGLRAAEVIAIQLDDIDWRSGELTVRGKGKLHDRVPVTMEVGDALSRYLREERGPTTCRTMFVSHRAPHRPFKDGQIVNAILKDALKATGQKPSTPYVGSHLLRHSLATQLVNNGASLDEVGDVLRHRSRSSTMIYARLDIDGLRSVAQPWPAAGGVQ</sequence>
<dbReference type="InterPro" id="IPR011010">
    <property type="entry name" value="DNA_brk_join_enz"/>
</dbReference>
<organism evidence="4">
    <name type="scientific">Brucella pituitosa</name>
    <dbReference type="NCBI Taxonomy" id="571256"/>
    <lineage>
        <taxon>Bacteria</taxon>
        <taxon>Pseudomonadati</taxon>
        <taxon>Pseudomonadota</taxon>
        <taxon>Alphaproteobacteria</taxon>
        <taxon>Hyphomicrobiales</taxon>
        <taxon>Brucellaceae</taxon>
        <taxon>Brucella/Ochrobactrum group</taxon>
        <taxon>Brucella</taxon>
    </lineage>
</organism>
<dbReference type="AlphaFoldDB" id="A0A643EUC5"/>
<dbReference type="SUPFAM" id="SSF56349">
    <property type="entry name" value="DNA breaking-rejoining enzymes"/>
    <property type="match status" value="1"/>
</dbReference>
<dbReference type="RefSeq" id="WP_024899187.1">
    <property type="nucleotide sequence ID" value="NZ_JBHEEN010000013.1"/>
</dbReference>
<accession>A0A643EUC5</accession>
<dbReference type="InterPro" id="IPR002104">
    <property type="entry name" value="Integrase_catalytic"/>
</dbReference>
<dbReference type="GO" id="GO:0015074">
    <property type="term" value="P:DNA integration"/>
    <property type="evidence" value="ECO:0007669"/>
    <property type="project" value="UniProtKB-KW"/>
</dbReference>
<evidence type="ECO:0000256" key="2">
    <source>
        <dbReference type="ARBA" id="ARBA00023172"/>
    </source>
</evidence>
<proteinExistence type="predicted"/>
<dbReference type="GO" id="GO:0003677">
    <property type="term" value="F:DNA binding"/>
    <property type="evidence" value="ECO:0007669"/>
    <property type="project" value="InterPro"/>
</dbReference>
<dbReference type="Pfam" id="PF00589">
    <property type="entry name" value="Phage_integrase"/>
    <property type="match status" value="1"/>
</dbReference>
<dbReference type="InterPro" id="IPR050090">
    <property type="entry name" value="Tyrosine_recombinase_XerCD"/>
</dbReference>
<keyword evidence="2" id="KW-0233">DNA recombination</keyword>
<reference evidence="4" key="1">
    <citation type="submission" date="2019-09" db="EMBL/GenBank/DDBJ databases">
        <title>Draft genome sequences of 48 bacterial type strains from the CCUG.</title>
        <authorList>
            <person name="Tunovic T."/>
            <person name="Pineiro-Iglesias B."/>
            <person name="Unosson C."/>
            <person name="Inganas E."/>
            <person name="Ohlen M."/>
            <person name="Cardew S."/>
            <person name="Jensie-Markopoulos S."/>
            <person name="Salva-Serra F."/>
            <person name="Jaen-Luchoro D."/>
            <person name="Karlsson R."/>
            <person name="Svensson-Stadler L."/>
            <person name="Chun J."/>
            <person name="Moore E."/>
        </authorList>
    </citation>
    <scope>NUCLEOTIDE SEQUENCE</scope>
    <source>
        <strain evidence="4">CCUG 50899</strain>
    </source>
</reference>
<dbReference type="PROSITE" id="PS51898">
    <property type="entry name" value="TYR_RECOMBINASE"/>
    <property type="match status" value="1"/>
</dbReference>
<feature type="domain" description="Tyr recombinase" evidence="3">
    <location>
        <begin position="210"/>
        <end position="395"/>
    </location>
</feature>
<comment type="caution">
    <text evidence="4">The sequence shown here is derived from an EMBL/GenBank/DDBJ whole genome shotgun (WGS) entry which is preliminary data.</text>
</comment>
<dbReference type="EMBL" id="VZPE01000011">
    <property type="protein sequence ID" value="KAB0567249.1"/>
    <property type="molecule type" value="Genomic_DNA"/>
</dbReference>
<gene>
    <name evidence="4" type="ORF">F7Q93_20705</name>
</gene>
<dbReference type="InterPro" id="IPR013762">
    <property type="entry name" value="Integrase-like_cat_sf"/>
</dbReference>
<evidence type="ECO:0000256" key="1">
    <source>
        <dbReference type="ARBA" id="ARBA00022908"/>
    </source>
</evidence>
<dbReference type="Gene3D" id="1.10.443.10">
    <property type="entry name" value="Intergrase catalytic core"/>
    <property type="match status" value="1"/>
</dbReference>
<dbReference type="PANTHER" id="PTHR30349">
    <property type="entry name" value="PHAGE INTEGRASE-RELATED"/>
    <property type="match status" value="1"/>
</dbReference>
<evidence type="ECO:0000259" key="3">
    <source>
        <dbReference type="PROSITE" id="PS51898"/>
    </source>
</evidence>